<dbReference type="Proteomes" id="UP000255421">
    <property type="component" value="Unassembled WGS sequence"/>
</dbReference>
<keyword evidence="6 9" id="KW-1133">Transmembrane helix</keyword>
<organism evidence="11 12">
    <name type="scientific">Halopelagius longus</name>
    <dbReference type="NCBI Taxonomy" id="1236180"/>
    <lineage>
        <taxon>Archaea</taxon>
        <taxon>Methanobacteriati</taxon>
        <taxon>Methanobacteriota</taxon>
        <taxon>Stenosarchaea group</taxon>
        <taxon>Halobacteria</taxon>
        <taxon>Halobacteriales</taxon>
        <taxon>Haloferacaceae</taxon>
    </lineage>
</organism>
<reference evidence="11 12" key="1">
    <citation type="submission" date="2018-07" db="EMBL/GenBank/DDBJ databases">
        <title>Genome sequence of extremly halophilic archaeon Halopelagius longus strain BC12-B1.</title>
        <authorList>
            <person name="Zhang X."/>
        </authorList>
    </citation>
    <scope>NUCLEOTIDE SEQUENCE [LARGE SCALE GENOMIC DNA]</scope>
    <source>
        <strain evidence="11 12">BC12-B1</strain>
    </source>
</reference>
<accession>A0A370IK19</accession>
<dbReference type="GO" id="GO:0005886">
    <property type="term" value="C:plasma membrane"/>
    <property type="evidence" value="ECO:0007669"/>
    <property type="project" value="UniProtKB-SubCell"/>
</dbReference>
<evidence type="ECO:0000259" key="10">
    <source>
        <dbReference type="Pfam" id="PF13231"/>
    </source>
</evidence>
<dbReference type="OrthoDB" id="346516at2157"/>
<dbReference type="InterPro" id="IPR050297">
    <property type="entry name" value="LipidA_mod_glycosyltrf_83"/>
</dbReference>
<feature type="transmembrane region" description="Helical" evidence="9">
    <location>
        <begin position="292"/>
        <end position="309"/>
    </location>
</feature>
<comment type="caution">
    <text evidence="11">The sequence shown here is derived from an EMBL/GenBank/DDBJ whole genome shotgun (WGS) entry which is preliminary data.</text>
</comment>
<feature type="compositionally biased region" description="Basic and acidic residues" evidence="8">
    <location>
        <begin position="77"/>
        <end position="96"/>
    </location>
</feature>
<protein>
    <submittedName>
        <fullName evidence="11">Glycosyltransferase family 39 protein</fullName>
    </submittedName>
</protein>
<dbReference type="PANTHER" id="PTHR33908">
    <property type="entry name" value="MANNOSYLTRANSFERASE YKCB-RELATED"/>
    <property type="match status" value="1"/>
</dbReference>
<sequence>MPDIDLREIQSVSGVEKQRSETINEYLTRVADRANVGEETARLTKSYFSKVAGFSPSSTVSDDEAKAVESFVAAVREQSHGAEDTDRPDSKERESVETELEPQSAGSTGDATDTSSGASPSGPPRLATGQPSESTGSSGSPSPTIRSSVGSERTVSNRGKFGRLRSLQAQIALTAMDKALLVALVVAGAIIYYRGLGSYPLIAWDEAIYANAAQHAVHRGHWLFPHVNWMVGSGQIREAAFLEKPPLALWVEAVSMLVFGTTAFGARFPSATATIAASVLIFFFGKELHGREVGYFSGLIFLVVPYICAGNNAGRTGGTDMLNTLLGAAFVYLVLKAVREDRSGLFPAVGLVGALTVLVKGFGAGIFAIAVLPLVFVNYRVFLTKDFVRGLGVGGAVLLPWPILAWATYGEQFIREIFIEQVLTRATESSMYTVEGAMFGFMKYPYFKNFLVHFDPWVYFLIPAALVTRDLSTDRDDMTSLTPLFLCWWGVSTMLFFVYTGNHQWYIIPAYVPFSLLVGWLFSLALRREPTAIVGVLVGTALTLLFSFRMAEFSPFAEPRTQHLLSGELVTGVQFLLGIAVVVGAILLFPTVKRIFTDGMSDGGYHIASNIVPVALAVFVVVAFVGAPPSLSKERMQEQKAAGNLVDSGVPAEERVYVGRHAVGSVHFTWAFYADHSLESIELSEVDGSVQYLVLHRDRVESLDRPYRKIGQRPLEDKTIVLVKLQNSS</sequence>
<dbReference type="RefSeq" id="WP_092536892.1">
    <property type="nucleotide sequence ID" value="NZ_FNKQ01000002.1"/>
</dbReference>
<evidence type="ECO:0000256" key="2">
    <source>
        <dbReference type="ARBA" id="ARBA00022475"/>
    </source>
</evidence>
<evidence type="ECO:0000256" key="5">
    <source>
        <dbReference type="ARBA" id="ARBA00022692"/>
    </source>
</evidence>
<gene>
    <name evidence="11" type="ORF">DWB78_04545</name>
</gene>
<evidence type="ECO:0000256" key="8">
    <source>
        <dbReference type="SAM" id="MobiDB-lite"/>
    </source>
</evidence>
<feature type="transmembrane region" description="Helical" evidence="9">
    <location>
        <begin position="264"/>
        <end position="285"/>
    </location>
</feature>
<evidence type="ECO:0000313" key="12">
    <source>
        <dbReference type="Proteomes" id="UP000255421"/>
    </source>
</evidence>
<keyword evidence="7 9" id="KW-0472">Membrane</keyword>
<feature type="transmembrane region" description="Helical" evidence="9">
    <location>
        <begin position="506"/>
        <end position="526"/>
    </location>
</feature>
<dbReference type="Pfam" id="PF13231">
    <property type="entry name" value="PMT_2"/>
    <property type="match status" value="1"/>
</dbReference>
<keyword evidence="4 11" id="KW-0808">Transferase</keyword>
<evidence type="ECO:0000256" key="6">
    <source>
        <dbReference type="ARBA" id="ARBA00022989"/>
    </source>
</evidence>
<keyword evidence="5 9" id="KW-0812">Transmembrane</keyword>
<feature type="transmembrane region" description="Helical" evidence="9">
    <location>
        <begin position="321"/>
        <end position="338"/>
    </location>
</feature>
<proteinExistence type="predicted"/>
<name>A0A370IK19_9EURY</name>
<feature type="compositionally biased region" description="Low complexity" evidence="8">
    <location>
        <begin position="128"/>
        <end position="148"/>
    </location>
</feature>
<feature type="transmembrane region" description="Helical" evidence="9">
    <location>
        <begin position="387"/>
        <end position="409"/>
    </location>
</feature>
<dbReference type="GO" id="GO:0010041">
    <property type="term" value="P:response to iron(III) ion"/>
    <property type="evidence" value="ECO:0007669"/>
    <property type="project" value="TreeGrafter"/>
</dbReference>
<feature type="transmembrane region" description="Helical" evidence="9">
    <location>
        <begin position="569"/>
        <end position="592"/>
    </location>
</feature>
<comment type="subcellular location">
    <subcellularLocation>
        <location evidence="1">Cell membrane</location>
        <topology evidence="1">Multi-pass membrane protein</topology>
    </subcellularLocation>
</comment>
<feature type="domain" description="Glycosyltransferase RgtA/B/C/D-like" evidence="10">
    <location>
        <begin position="244"/>
        <end position="406"/>
    </location>
</feature>
<feature type="transmembrane region" description="Helical" evidence="9">
    <location>
        <begin position="604"/>
        <end position="627"/>
    </location>
</feature>
<dbReference type="AlphaFoldDB" id="A0A370IK19"/>
<dbReference type="EMBL" id="QQST01000001">
    <property type="protein sequence ID" value="RDI71056.1"/>
    <property type="molecule type" value="Genomic_DNA"/>
</dbReference>
<feature type="transmembrane region" description="Helical" evidence="9">
    <location>
        <begin position="480"/>
        <end position="499"/>
    </location>
</feature>
<keyword evidence="12" id="KW-1185">Reference proteome</keyword>
<evidence type="ECO:0000313" key="11">
    <source>
        <dbReference type="EMBL" id="RDI71056.1"/>
    </source>
</evidence>
<dbReference type="PANTHER" id="PTHR33908:SF3">
    <property type="entry name" value="UNDECAPRENYL PHOSPHATE-ALPHA-4-AMINO-4-DEOXY-L-ARABINOSE ARABINOSYL TRANSFERASE"/>
    <property type="match status" value="1"/>
</dbReference>
<feature type="transmembrane region" description="Helical" evidence="9">
    <location>
        <begin position="345"/>
        <end position="375"/>
    </location>
</feature>
<feature type="transmembrane region" description="Helical" evidence="9">
    <location>
        <begin position="450"/>
        <end position="468"/>
    </location>
</feature>
<dbReference type="GO" id="GO:0016763">
    <property type="term" value="F:pentosyltransferase activity"/>
    <property type="evidence" value="ECO:0007669"/>
    <property type="project" value="TreeGrafter"/>
</dbReference>
<feature type="region of interest" description="Disordered" evidence="8">
    <location>
        <begin position="71"/>
        <end position="154"/>
    </location>
</feature>
<evidence type="ECO:0000256" key="1">
    <source>
        <dbReference type="ARBA" id="ARBA00004651"/>
    </source>
</evidence>
<evidence type="ECO:0000256" key="9">
    <source>
        <dbReference type="SAM" id="Phobius"/>
    </source>
</evidence>
<dbReference type="InterPro" id="IPR038731">
    <property type="entry name" value="RgtA/B/C-like"/>
</dbReference>
<evidence type="ECO:0000256" key="7">
    <source>
        <dbReference type="ARBA" id="ARBA00023136"/>
    </source>
</evidence>
<dbReference type="GO" id="GO:0008610">
    <property type="term" value="P:lipid biosynthetic process"/>
    <property type="evidence" value="ECO:0007669"/>
    <property type="project" value="UniProtKB-ARBA"/>
</dbReference>
<evidence type="ECO:0000256" key="3">
    <source>
        <dbReference type="ARBA" id="ARBA00022676"/>
    </source>
</evidence>
<evidence type="ECO:0000256" key="4">
    <source>
        <dbReference type="ARBA" id="ARBA00022679"/>
    </source>
</evidence>
<feature type="transmembrane region" description="Helical" evidence="9">
    <location>
        <begin position="532"/>
        <end position="548"/>
    </location>
</feature>
<feature type="transmembrane region" description="Helical" evidence="9">
    <location>
        <begin position="171"/>
        <end position="193"/>
    </location>
</feature>
<keyword evidence="3" id="KW-0328">Glycosyltransferase</keyword>
<keyword evidence="2" id="KW-1003">Cell membrane</keyword>
<feature type="compositionally biased region" description="Polar residues" evidence="8">
    <location>
        <begin position="104"/>
        <end position="119"/>
    </location>
</feature>